<dbReference type="GO" id="GO:0019706">
    <property type="term" value="F:protein-cysteine S-palmitoyltransferase activity"/>
    <property type="evidence" value="ECO:0007669"/>
    <property type="project" value="UniProtKB-EC"/>
</dbReference>
<dbReference type="GO" id="GO:0016020">
    <property type="term" value="C:membrane"/>
    <property type="evidence" value="ECO:0007669"/>
    <property type="project" value="UniProtKB-SubCell"/>
</dbReference>
<dbReference type="InterPro" id="IPR039859">
    <property type="entry name" value="PFA4/ZDH16/20/ERF2-like"/>
</dbReference>
<dbReference type="GO" id="GO:0006612">
    <property type="term" value="P:protein targeting to membrane"/>
    <property type="evidence" value="ECO:0007669"/>
    <property type="project" value="TreeGrafter"/>
</dbReference>
<feature type="transmembrane region" description="Helical" evidence="11">
    <location>
        <begin position="49"/>
        <end position="70"/>
    </location>
</feature>
<gene>
    <name evidence="13" type="ORF">CROQUDRAFT_50635</name>
</gene>
<evidence type="ECO:0000256" key="10">
    <source>
        <dbReference type="ARBA" id="ARBA00048048"/>
    </source>
</evidence>
<evidence type="ECO:0000313" key="13">
    <source>
        <dbReference type="EMBL" id="KAG0142229.1"/>
    </source>
</evidence>
<evidence type="ECO:0000259" key="12">
    <source>
        <dbReference type="Pfam" id="PF01529"/>
    </source>
</evidence>
<dbReference type="GO" id="GO:0005794">
    <property type="term" value="C:Golgi apparatus"/>
    <property type="evidence" value="ECO:0007669"/>
    <property type="project" value="TreeGrafter"/>
</dbReference>
<comment type="catalytic activity">
    <reaction evidence="10 11">
        <text>L-cysteinyl-[protein] + hexadecanoyl-CoA = S-hexadecanoyl-L-cysteinyl-[protein] + CoA</text>
        <dbReference type="Rhea" id="RHEA:36683"/>
        <dbReference type="Rhea" id="RHEA-COMP:10131"/>
        <dbReference type="Rhea" id="RHEA-COMP:11032"/>
        <dbReference type="ChEBI" id="CHEBI:29950"/>
        <dbReference type="ChEBI" id="CHEBI:57287"/>
        <dbReference type="ChEBI" id="CHEBI:57379"/>
        <dbReference type="ChEBI" id="CHEBI:74151"/>
        <dbReference type="EC" id="2.3.1.225"/>
    </reaction>
</comment>
<evidence type="ECO:0000256" key="9">
    <source>
        <dbReference type="ARBA" id="ARBA00038298"/>
    </source>
</evidence>
<reference evidence="13" key="1">
    <citation type="submission" date="2013-11" db="EMBL/GenBank/DDBJ databases">
        <title>Genome sequence of the fusiform rust pathogen reveals effectors for host alternation and coevolution with pine.</title>
        <authorList>
            <consortium name="DOE Joint Genome Institute"/>
            <person name="Smith K."/>
            <person name="Pendleton A."/>
            <person name="Kubisiak T."/>
            <person name="Anderson C."/>
            <person name="Salamov A."/>
            <person name="Aerts A."/>
            <person name="Riley R."/>
            <person name="Clum A."/>
            <person name="Lindquist E."/>
            <person name="Ence D."/>
            <person name="Campbell M."/>
            <person name="Kronenberg Z."/>
            <person name="Feau N."/>
            <person name="Dhillon B."/>
            <person name="Hamelin R."/>
            <person name="Burleigh J."/>
            <person name="Smith J."/>
            <person name="Yandell M."/>
            <person name="Nelson C."/>
            <person name="Grigoriev I."/>
            <person name="Davis J."/>
        </authorList>
    </citation>
    <scope>NUCLEOTIDE SEQUENCE</scope>
    <source>
        <strain evidence="13">G11</strain>
    </source>
</reference>
<keyword evidence="5 11" id="KW-0472">Membrane</keyword>
<dbReference type="PANTHER" id="PTHR22883:SF23">
    <property type="entry name" value="PALMITOYLTRANSFERASE ZDHHC6"/>
    <property type="match status" value="1"/>
</dbReference>
<keyword evidence="4 11" id="KW-1133">Transmembrane helix</keyword>
<evidence type="ECO:0000256" key="2">
    <source>
        <dbReference type="ARBA" id="ARBA00022679"/>
    </source>
</evidence>
<keyword evidence="7" id="KW-0449">Lipoprotein</keyword>
<name>A0A9P6N9S1_9BASI</name>
<dbReference type="InterPro" id="IPR001594">
    <property type="entry name" value="Palmitoyltrfase_DHHC"/>
</dbReference>
<accession>A0A9P6N9S1</accession>
<dbReference type="PANTHER" id="PTHR22883">
    <property type="entry name" value="ZINC FINGER DHHC DOMAIN CONTAINING PROTEIN"/>
    <property type="match status" value="1"/>
</dbReference>
<keyword evidence="2 11" id="KW-0808">Transferase</keyword>
<sequence>MSGIRPNAVLGRIVPILMATFMALGSRLVLTEVCPFIINELGMSFVGRLYQATFLIIFTLVSALYLWIYLQPQTHSSPPARIPEAVQRKLIVYEVSDSLGTPSICDLCGGRLKPLRSRHCLDCGSCKTGFDHHCVWFSTCITASTTLKPFIQILLLAPILLFLGALPIVQIVRGQVAEVVRLTWTNGPSGDLLRTIWWTPWWGWAGGPGWRYAGGLVLGYWHYHSLRIQYEPMSDLPQPDQKYLSLSQPTLSTLILLLVAFLVFLVTLALLAITIRHTILHGRHTIDVERFRRWRPHHGKDPAGWDPRVKVWVPDRTGTGGKVVRLEPSEDVFDNGLIQNWQGLMGTQIFEWFVPWTAASPSGVRQSEGVEWHISSDWMEKLREREAFQDLTS</sequence>
<proteinExistence type="inferred from homology"/>
<evidence type="ECO:0000256" key="7">
    <source>
        <dbReference type="ARBA" id="ARBA00023288"/>
    </source>
</evidence>
<dbReference type="EC" id="2.3.1.225" evidence="11"/>
<dbReference type="PROSITE" id="PS50216">
    <property type="entry name" value="DHHC"/>
    <property type="match status" value="1"/>
</dbReference>
<evidence type="ECO:0000256" key="1">
    <source>
        <dbReference type="ARBA" id="ARBA00004141"/>
    </source>
</evidence>
<keyword evidence="8 11" id="KW-0012">Acyltransferase</keyword>
<organism evidence="13 14">
    <name type="scientific">Cronartium quercuum f. sp. fusiforme G11</name>
    <dbReference type="NCBI Taxonomy" id="708437"/>
    <lineage>
        <taxon>Eukaryota</taxon>
        <taxon>Fungi</taxon>
        <taxon>Dikarya</taxon>
        <taxon>Basidiomycota</taxon>
        <taxon>Pucciniomycotina</taxon>
        <taxon>Pucciniomycetes</taxon>
        <taxon>Pucciniales</taxon>
        <taxon>Coleosporiaceae</taxon>
        <taxon>Cronartium</taxon>
    </lineage>
</organism>
<keyword evidence="3 11" id="KW-0812">Transmembrane</keyword>
<evidence type="ECO:0000256" key="11">
    <source>
        <dbReference type="RuleBase" id="RU079119"/>
    </source>
</evidence>
<comment type="subcellular location">
    <subcellularLocation>
        <location evidence="1">Membrane</location>
        <topology evidence="1">Multi-pass membrane protein</topology>
    </subcellularLocation>
</comment>
<evidence type="ECO:0000256" key="4">
    <source>
        <dbReference type="ARBA" id="ARBA00022989"/>
    </source>
</evidence>
<dbReference type="EMBL" id="MU167356">
    <property type="protein sequence ID" value="KAG0142229.1"/>
    <property type="molecule type" value="Genomic_DNA"/>
</dbReference>
<comment type="domain">
    <text evidence="11">The DHHC domain is required for palmitoyltransferase activity.</text>
</comment>
<evidence type="ECO:0000256" key="3">
    <source>
        <dbReference type="ARBA" id="ARBA00022692"/>
    </source>
</evidence>
<evidence type="ECO:0000256" key="8">
    <source>
        <dbReference type="ARBA" id="ARBA00023315"/>
    </source>
</evidence>
<comment type="caution">
    <text evidence="13">The sequence shown here is derived from an EMBL/GenBank/DDBJ whole genome shotgun (WGS) entry which is preliminary data.</text>
</comment>
<evidence type="ECO:0000256" key="6">
    <source>
        <dbReference type="ARBA" id="ARBA00023139"/>
    </source>
</evidence>
<feature type="transmembrane region" description="Helical" evidence="11">
    <location>
        <begin position="251"/>
        <end position="273"/>
    </location>
</feature>
<dbReference type="AlphaFoldDB" id="A0A9P6N9S1"/>
<evidence type="ECO:0000313" key="14">
    <source>
        <dbReference type="Proteomes" id="UP000886653"/>
    </source>
</evidence>
<feature type="transmembrane region" description="Helical" evidence="11">
    <location>
        <begin position="9"/>
        <end position="29"/>
    </location>
</feature>
<feature type="transmembrane region" description="Helical" evidence="11">
    <location>
        <begin position="153"/>
        <end position="172"/>
    </location>
</feature>
<feature type="domain" description="Palmitoyltransferase DHHC" evidence="12">
    <location>
        <begin position="103"/>
        <end position="172"/>
    </location>
</feature>
<keyword evidence="14" id="KW-1185">Reference proteome</keyword>
<dbReference type="Pfam" id="PF01529">
    <property type="entry name" value="DHHC"/>
    <property type="match status" value="1"/>
</dbReference>
<dbReference type="GO" id="GO:0005783">
    <property type="term" value="C:endoplasmic reticulum"/>
    <property type="evidence" value="ECO:0007669"/>
    <property type="project" value="TreeGrafter"/>
</dbReference>
<keyword evidence="6" id="KW-0564">Palmitate</keyword>
<protein>
    <recommendedName>
        <fullName evidence="11">Palmitoyltransferase</fullName>
        <ecNumber evidence="11">2.3.1.225</ecNumber>
    </recommendedName>
</protein>
<evidence type="ECO:0000256" key="5">
    <source>
        <dbReference type="ARBA" id="ARBA00023136"/>
    </source>
</evidence>
<comment type="similarity">
    <text evidence="9">Belongs to the DHHC palmitoyltransferase family. PFA5 subfamily.</text>
</comment>
<dbReference type="Proteomes" id="UP000886653">
    <property type="component" value="Unassembled WGS sequence"/>
</dbReference>
<dbReference type="OrthoDB" id="302728at2759"/>